<reference evidence="11" key="1">
    <citation type="submission" date="2023-08" db="EMBL/GenBank/DDBJ databases">
        <authorList>
            <person name="Alioto T."/>
            <person name="Alioto T."/>
            <person name="Gomez Garrido J."/>
        </authorList>
    </citation>
    <scope>NUCLEOTIDE SEQUENCE</scope>
</reference>
<evidence type="ECO:0000256" key="7">
    <source>
        <dbReference type="ARBA" id="ARBA00023242"/>
    </source>
</evidence>
<accession>A0AA36FCY2</accession>
<comment type="function">
    <text evidence="8">Involved in pre-mRNA splicing.</text>
</comment>
<keyword evidence="5 8" id="KW-0747">Spliceosome</keyword>
<evidence type="ECO:0000313" key="12">
    <source>
        <dbReference type="Proteomes" id="UP001162480"/>
    </source>
</evidence>
<dbReference type="Proteomes" id="UP001162480">
    <property type="component" value="Chromosome 14"/>
</dbReference>
<feature type="region of interest" description="Disordered" evidence="9">
    <location>
        <begin position="514"/>
        <end position="627"/>
    </location>
</feature>
<dbReference type="InterPro" id="IPR039974">
    <property type="entry name" value="Splicing_factor_SLU7"/>
</dbReference>
<dbReference type="PANTHER" id="PTHR12942">
    <property type="entry name" value="STEP II SPLICING FACTOR SLU7"/>
    <property type="match status" value="1"/>
</dbReference>
<keyword evidence="4 8" id="KW-0507">mRNA processing</keyword>
<dbReference type="GO" id="GO:0030628">
    <property type="term" value="F:pre-mRNA 3'-splice site binding"/>
    <property type="evidence" value="ECO:0007669"/>
    <property type="project" value="UniProtKB-UniRule"/>
</dbReference>
<dbReference type="AlphaFoldDB" id="A0AA36FCY2"/>
<evidence type="ECO:0000256" key="2">
    <source>
        <dbReference type="ARBA" id="ARBA00007203"/>
    </source>
</evidence>
<feature type="region of interest" description="Disordered" evidence="9">
    <location>
        <begin position="266"/>
        <end position="286"/>
    </location>
</feature>
<keyword evidence="7 8" id="KW-0539">Nucleus</keyword>
<evidence type="ECO:0000256" key="6">
    <source>
        <dbReference type="ARBA" id="ARBA00023187"/>
    </source>
</evidence>
<name>A0AA36FCY2_OCTVU</name>
<sequence length="678" mass="78339">MLLHTRGSSHYWPRRKGLVPQLRFNVNLRRGNRPNINTDILISALLCVNSGRVDYFLARMSFQVNLPPSVVTKMAMSEQTEQDEPKKQSREDWKKMKELEEARKAGTVPAMQDEEGKDINPHIPQYIMQAPWYFGADKPTLKHQRPQEQKEKYFAKLDEHYKRGVKQVVVATKYRKGSCENCGSMTHKKKDCLERPRRVGAKYTGDHIAADEHIVPVMNYDYDGKRDIWNGYDPEAHQKKLFGEYSKILQAKQLLKEEKDIEDIREDTVQRTRDSDDEDKYADDVDMPGQKFETKQRITVRNLRIREDTAKYLYNLDPNSSFYDPKTRAMRENPFKNSGKEETELKYAGDNFVRYSKDAQKMAQRQMFAWDAYERGVDVHLQADPTKLELLHKEYENRKDQFKTGQREGILEKYGGEEHLEAPPKQLLLAQSEDYVEYSRHGTIIKGQEKASIKSRYEEDVYPNNHTSVWGSYWKEGQWGFKCCHSLIKGSYCTGEAGKDANNSDLLEIENNLLSGPPKQIEPPKSLLQQHQERRAKEKNSKHPKTKSSKKNSSHKKERKSKKSSSSSSSSSSGSSSSGSSSSDSSSSSSDSSSSSSDSSSDSSSSSEDEEEKKKKRMAKALKAEEEHQRWADNYLKMDERKRPYNSMYESKAPTEEEMEAYRIKQFRLDDPMAHFDD</sequence>
<comment type="subcellular location">
    <subcellularLocation>
        <location evidence="1 8">Nucleus</location>
    </subcellularLocation>
</comment>
<evidence type="ECO:0000256" key="9">
    <source>
        <dbReference type="SAM" id="MobiDB-lite"/>
    </source>
</evidence>
<comment type="similarity">
    <text evidence="2 8">Belongs to the SLU7 family.</text>
</comment>
<evidence type="ECO:0000256" key="8">
    <source>
        <dbReference type="RuleBase" id="RU367071"/>
    </source>
</evidence>
<dbReference type="Pfam" id="PF11708">
    <property type="entry name" value="Slu7"/>
    <property type="match status" value="1"/>
</dbReference>
<proteinExistence type="inferred from homology"/>
<feature type="compositionally biased region" description="Acidic residues" evidence="9">
    <location>
        <begin position="275"/>
        <end position="286"/>
    </location>
</feature>
<feature type="compositionally biased region" description="Basic and acidic residues" evidence="9">
    <location>
        <begin position="531"/>
        <end position="541"/>
    </location>
</feature>
<protein>
    <recommendedName>
        <fullName evidence="3 8">Pre-mRNA-splicing factor SLU7</fullName>
    </recommendedName>
</protein>
<comment type="subunit">
    <text evidence="8">Associated with the spliceosome.</text>
</comment>
<organism evidence="11 12">
    <name type="scientific">Octopus vulgaris</name>
    <name type="common">Common octopus</name>
    <dbReference type="NCBI Taxonomy" id="6645"/>
    <lineage>
        <taxon>Eukaryota</taxon>
        <taxon>Metazoa</taxon>
        <taxon>Spiralia</taxon>
        <taxon>Lophotrochozoa</taxon>
        <taxon>Mollusca</taxon>
        <taxon>Cephalopoda</taxon>
        <taxon>Coleoidea</taxon>
        <taxon>Octopodiformes</taxon>
        <taxon>Octopoda</taxon>
        <taxon>Incirrata</taxon>
        <taxon>Octopodidae</taxon>
        <taxon>Octopus</taxon>
    </lineage>
</organism>
<evidence type="ECO:0000256" key="3">
    <source>
        <dbReference type="ARBA" id="ARBA00021377"/>
    </source>
</evidence>
<evidence type="ECO:0000256" key="5">
    <source>
        <dbReference type="ARBA" id="ARBA00022728"/>
    </source>
</evidence>
<feature type="compositionally biased region" description="Basic residues" evidence="9">
    <location>
        <begin position="542"/>
        <end position="563"/>
    </location>
</feature>
<keyword evidence="12" id="KW-1185">Reference proteome</keyword>
<dbReference type="GO" id="GO:0000398">
    <property type="term" value="P:mRNA splicing, via spliceosome"/>
    <property type="evidence" value="ECO:0007669"/>
    <property type="project" value="UniProtKB-UniRule"/>
</dbReference>
<feature type="domain" description="Pre-mRNA-splicing factor SLU7" evidence="10">
    <location>
        <begin position="221"/>
        <end position="472"/>
    </location>
</feature>
<evidence type="ECO:0000256" key="1">
    <source>
        <dbReference type="ARBA" id="ARBA00004123"/>
    </source>
</evidence>
<evidence type="ECO:0000256" key="4">
    <source>
        <dbReference type="ARBA" id="ARBA00022664"/>
    </source>
</evidence>
<keyword evidence="6 8" id="KW-0508">mRNA splicing</keyword>
<dbReference type="GO" id="GO:0005681">
    <property type="term" value="C:spliceosomal complex"/>
    <property type="evidence" value="ECO:0007669"/>
    <property type="project" value="UniProtKB-UniRule"/>
</dbReference>
<gene>
    <name evidence="11" type="ORF">OCTVUL_1B030489</name>
</gene>
<dbReference type="EMBL" id="OX597827">
    <property type="protein sequence ID" value="CAI9732649.1"/>
    <property type="molecule type" value="Genomic_DNA"/>
</dbReference>
<dbReference type="PANTHER" id="PTHR12942:SF2">
    <property type="entry name" value="PRE-MRNA-SPLICING FACTOR SLU7"/>
    <property type="match status" value="1"/>
</dbReference>
<dbReference type="InterPro" id="IPR021715">
    <property type="entry name" value="Slu7_dom"/>
</dbReference>
<feature type="compositionally biased region" description="Low complexity" evidence="9">
    <location>
        <begin position="564"/>
        <end position="606"/>
    </location>
</feature>
<evidence type="ECO:0000259" key="10">
    <source>
        <dbReference type="Pfam" id="PF11708"/>
    </source>
</evidence>
<evidence type="ECO:0000313" key="11">
    <source>
        <dbReference type="EMBL" id="CAI9732649.1"/>
    </source>
</evidence>